<feature type="signal peptide" evidence="1">
    <location>
        <begin position="1"/>
        <end position="22"/>
    </location>
</feature>
<name>A0A538SUQ4_UNCEI</name>
<reference evidence="2 3" key="1">
    <citation type="journal article" date="2019" name="Nat. Microbiol.">
        <title>Mediterranean grassland soil C-N compound turnover is dependent on rainfall and depth, and is mediated by genomically divergent microorganisms.</title>
        <authorList>
            <person name="Diamond S."/>
            <person name="Andeer P.F."/>
            <person name="Li Z."/>
            <person name="Crits-Christoph A."/>
            <person name="Burstein D."/>
            <person name="Anantharaman K."/>
            <person name="Lane K.R."/>
            <person name="Thomas B.C."/>
            <person name="Pan C."/>
            <person name="Northen T.R."/>
            <person name="Banfield J.F."/>
        </authorList>
    </citation>
    <scope>NUCLEOTIDE SEQUENCE [LARGE SCALE GENOMIC DNA]</scope>
    <source>
        <strain evidence="2">WS_2</strain>
    </source>
</reference>
<proteinExistence type="predicted"/>
<dbReference type="Proteomes" id="UP000317716">
    <property type="component" value="Unassembled WGS sequence"/>
</dbReference>
<organism evidence="2 3">
    <name type="scientific">Eiseniibacteriota bacterium</name>
    <dbReference type="NCBI Taxonomy" id="2212470"/>
    <lineage>
        <taxon>Bacteria</taxon>
        <taxon>Candidatus Eiseniibacteriota</taxon>
    </lineage>
</organism>
<evidence type="ECO:0000256" key="1">
    <source>
        <dbReference type="SAM" id="SignalP"/>
    </source>
</evidence>
<dbReference type="NCBIfam" id="NF033709">
    <property type="entry name" value="PorV_fam"/>
    <property type="match status" value="1"/>
</dbReference>
<sequence>MKNSLRTLVAVTFAACILPAAALGQTASGGSPGSWLSEYAGARTVGLGGAFVATADDALGVLWNPAGLQWMDQNQAMFESVRLFENTSINSLSFAIPGSRLPSLGVSMVALSSGQFQRTDELNNPLGTFSEGETAYLFSLAKGLSSRFSLGTNFKLVHQAVEDFKGTGFGVDVGGIFQLTPSLRIGASVLNLGGPSVTLRSAPETYPTEFRGGASLQLLNGRAHMSAEVDQASGPGTRFHGGAEYWIQPGIALRFGYAEDGATGGFSYRFGPAYQFDYGVADHPLGLSHRVGFSYRFGGFYASNKAEPEVFSPTGDKAVTKISLNARTKAEAQSWSLEIVSKSSQVVRRFGGPGMPPAHVLWDGKDETGLPVADGVYTYRLTVKDTDGRLLNASTRKVEISTGGPQVTVPVHLRRSRPPASGS</sequence>
<keyword evidence="1" id="KW-0732">Signal</keyword>
<dbReference type="Gene3D" id="2.40.160.60">
    <property type="entry name" value="Outer membrane protein transport protein (OMPP1/FadL/TodX)"/>
    <property type="match status" value="1"/>
</dbReference>
<dbReference type="SUPFAM" id="SSF56935">
    <property type="entry name" value="Porins"/>
    <property type="match status" value="1"/>
</dbReference>
<comment type="caution">
    <text evidence="2">The sequence shown here is derived from an EMBL/GenBank/DDBJ whole genome shotgun (WGS) entry which is preliminary data.</text>
</comment>
<accession>A0A538SUQ4</accession>
<dbReference type="Gene3D" id="2.60.40.4070">
    <property type="match status" value="1"/>
</dbReference>
<evidence type="ECO:0000313" key="2">
    <source>
        <dbReference type="EMBL" id="TMQ55081.1"/>
    </source>
</evidence>
<dbReference type="EMBL" id="VBOS01000232">
    <property type="protein sequence ID" value="TMQ55081.1"/>
    <property type="molecule type" value="Genomic_DNA"/>
</dbReference>
<gene>
    <name evidence="2" type="ORF">E6K72_06900</name>
</gene>
<feature type="chain" id="PRO_5021815989" evidence="1">
    <location>
        <begin position="23"/>
        <end position="423"/>
    </location>
</feature>
<dbReference type="AlphaFoldDB" id="A0A538SUQ4"/>
<evidence type="ECO:0000313" key="3">
    <source>
        <dbReference type="Proteomes" id="UP000317716"/>
    </source>
</evidence>
<protein>
    <submittedName>
        <fullName evidence="2">PorV/PorQ family protein</fullName>
    </submittedName>
</protein>